<reference evidence="6" key="1">
    <citation type="submission" date="2021-01" db="EMBL/GenBank/DDBJ databases">
        <authorList>
            <person name="Kaushik A."/>
        </authorList>
    </citation>
    <scope>NUCLEOTIDE SEQUENCE</scope>
    <source>
        <strain evidence="6">AG4-RS23</strain>
    </source>
</reference>
<proteinExistence type="inferred from homology"/>
<dbReference type="EMBL" id="CAJMWY010003070">
    <property type="protein sequence ID" value="CAE6498488.1"/>
    <property type="molecule type" value="Genomic_DNA"/>
</dbReference>
<dbReference type="SUPFAM" id="SSF47819">
    <property type="entry name" value="HRDC-like"/>
    <property type="match status" value="1"/>
</dbReference>
<dbReference type="Pfam" id="PF03874">
    <property type="entry name" value="RNA_pol_Rpb4"/>
    <property type="match status" value="1"/>
</dbReference>
<sequence length="157" mass="17860">MTRDVGHCRPPSAEAASHQPKPQRMASRTRRTQNEEEDAAALKLGSEFNNAGCLLISEVKYLLEHREKDSPDTAVYNKTLEYVKTFTKFNTNESSSAVREVLRREPNLTQFETAQIANLCPADVEEARNIIPSLVKIDEDRLQTLLDEVQALRRFQT</sequence>
<dbReference type="GO" id="GO:0006352">
    <property type="term" value="P:DNA-templated transcription initiation"/>
    <property type="evidence" value="ECO:0007669"/>
    <property type="project" value="InterPro"/>
</dbReference>
<dbReference type="InterPro" id="IPR005574">
    <property type="entry name" value="Rpb4/RPC9"/>
</dbReference>
<keyword evidence="2" id="KW-0539">Nucleus</keyword>
<dbReference type="InterPro" id="IPR038324">
    <property type="entry name" value="Rpb4/RPC9_sf"/>
</dbReference>
<dbReference type="GO" id="GO:0030880">
    <property type="term" value="C:RNA polymerase complex"/>
    <property type="evidence" value="ECO:0007669"/>
    <property type="project" value="InterPro"/>
</dbReference>
<name>A0A8H3HD15_9AGAM</name>
<protein>
    <recommendedName>
        <fullName evidence="5">RNA polymerase Rpb4/RPC9 core domain-containing protein</fullName>
    </recommendedName>
</protein>
<evidence type="ECO:0000256" key="4">
    <source>
        <dbReference type="SAM" id="MobiDB-lite"/>
    </source>
</evidence>
<dbReference type="Proteomes" id="UP000663861">
    <property type="component" value="Unassembled WGS sequence"/>
</dbReference>
<dbReference type="InterPro" id="IPR006590">
    <property type="entry name" value="RNA_pol_Rpb4/RPC9_core"/>
</dbReference>
<organism evidence="6 7">
    <name type="scientific">Rhizoctonia solani</name>
    <dbReference type="NCBI Taxonomy" id="456999"/>
    <lineage>
        <taxon>Eukaryota</taxon>
        <taxon>Fungi</taxon>
        <taxon>Dikarya</taxon>
        <taxon>Basidiomycota</taxon>
        <taxon>Agaricomycotina</taxon>
        <taxon>Agaricomycetes</taxon>
        <taxon>Cantharellales</taxon>
        <taxon>Ceratobasidiaceae</taxon>
        <taxon>Rhizoctonia</taxon>
    </lineage>
</organism>
<dbReference type="SMART" id="SM00657">
    <property type="entry name" value="RPOL4c"/>
    <property type="match status" value="1"/>
</dbReference>
<evidence type="ECO:0000256" key="3">
    <source>
        <dbReference type="ARBA" id="ARBA00025724"/>
    </source>
</evidence>
<evidence type="ECO:0000313" key="6">
    <source>
        <dbReference type="EMBL" id="CAE6498488.1"/>
    </source>
</evidence>
<feature type="domain" description="RNA polymerase Rpb4/RPC9 core" evidence="5">
    <location>
        <begin position="46"/>
        <end position="156"/>
    </location>
</feature>
<accession>A0A8H3HD15</accession>
<evidence type="ECO:0000313" key="7">
    <source>
        <dbReference type="Proteomes" id="UP000663861"/>
    </source>
</evidence>
<evidence type="ECO:0000256" key="1">
    <source>
        <dbReference type="ARBA" id="ARBA00004123"/>
    </source>
</evidence>
<feature type="region of interest" description="Disordered" evidence="4">
    <location>
        <begin position="1"/>
        <end position="40"/>
    </location>
</feature>
<dbReference type="InterPro" id="IPR045222">
    <property type="entry name" value="Rpb4-like"/>
</dbReference>
<dbReference type="AlphaFoldDB" id="A0A8H3HD15"/>
<evidence type="ECO:0000256" key="2">
    <source>
        <dbReference type="ARBA" id="ARBA00023242"/>
    </source>
</evidence>
<dbReference type="Gene3D" id="1.20.1250.40">
    <property type="match status" value="1"/>
</dbReference>
<dbReference type="GO" id="GO:0000166">
    <property type="term" value="F:nucleotide binding"/>
    <property type="evidence" value="ECO:0007669"/>
    <property type="project" value="InterPro"/>
</dbReference>
<gene>
    <name evidence="6" type="ORF">RDB_LOCUS119657</name>
</gene>
<dbReference type="InterPro" id="IPR010997">
    <property type="entry name" value="HRDC-like_sf"/>
</dbReference>
<dbReference type="PANTHER" id="PTHR21297">
    <property type="entry name" value="DNA-DIRECTED RNA POLYMERASE II"/>
    <property type="match status" value="1"/>
</dbReference>
<evidence type="ECO:0000259" key="5">
    <source>
        <dbReference type="SMART" id="SM00657"/>
    </source>
</evidence>
<comment type="similarity">
    <text evidence="3">Belongs to the eukaryotic RPB4 RNA polymerase subunit family.</text>
</comment>
<comment type="caution">
    <text evidence="6">The sequence shown here is derived from an EMBL/GenBank/DDBJ whole genome shotgun (WGS) entry which is preliminary data.</text>
</comment>
<dbReference type="GO" id="GO:0005634">
    <property type="term" value="C:nucleus"/>
    <property type="evidence" value="ECO:0007669"/>
    <property type="project" value="UniProtKB-SubCell"/>
</dbReference>
<comment type="subcellular location">
    <subcellularLocation>
        <location evidence="1">Nucleus</location>
    </subcellularLocation>
</comment>